<feature type="transmembrane region" description="Helical" evidence="1">
    <location>
        <begin position="88"/>
        <end position="112"/>
    </location>
</feature>
<proteinExistence type="predicted"/>
<gene>
    <name evidence="2" type="ORF">M0811_00714</name>
</gene>
<feature type="transmembrane region" description="Helical" evidence="1">
    <location>
        <begin position="172"/>
        <end position="190"/>
    </location>
</feature>
<keyword evidence="3" id="KW-1185">Reference proteome</keyword>
<feature type="transmembrane region" description="Helical" evidence="1">
    <location>
        <begin position="62"/>
        <end position="82"/>
    </location>
</feature>
<accession>A0A9Q0LK26</accession>
<evidence type="ECO:0000313" key="3">
    <source>
        <dbReference type="Proteomes" id="UP001149090"/>
    </source>
</evidence>
<feature type="transmembrane region" description="Helical" evidence="1">
    <location>
        <begin position="261"/>
        <end position="283"/>
    </location>
</feature>
<feature type="transmembrane region" description="Helical" evidence="1">
    <location>
        <begin position="133"/>
        <end position="152"/>
    </location>
</feature>
<dbReference type="EMBL" id="JAPDFW010000070">
    <property type="protein sequence ID" value="KAJ5074086.1"/>
    <property type="molecule type" value="Genomic_DNA"/>
</dbReference>
<keyword evidence="1" id="KW-0472">Membrane</keyword>
<dbReference type="AlphaFoldDB" id="A0A9Q0LK26"/>
<keyword evidence="1" id="KW-0812">Transmembrane</keyword>
<keyword evidence="1" id="KW-1133">Transmembrane helix</keyword>
<sequence length="320" mass="37934">MVSTIELIKRTARGASKTGSPQLYIISFTSLFLALLFLYEIIRTIRITKSIWKNVTSRFRILVLSFSFIGLFIQTLTALISFNWESIFLIFFFYVNLVYWFIYSSYIAYIFYVVKTLQLIEGKQTKIRKYSDLIFGILIIITFALLILFCYLDAKNLNDNTKFSDAYRLQNLYNIIWILPLSIIFIVISIKSYKKFGGYILVKIQKERIKYVLILTIIGCCFFGAFLIWVIFSVSGANKMSNNLKSYLENEEYSKFDNFNLFFHFIFFFIPSFIIFFFLHHILTIEKRMFQREENILLADPDDDGIIYNKNEYKLMDIIN</sequence>
<feature type="transmembrane region" description="Helical" evidence="1">
    <location>
        <begin position="23"/>
        <end position="42"/>
    </location>
</feature>
<evidence type="ECO:0000256" key="1">
    <source>
        <dbReference type="SAM" id="Phobius"/>
    </source>
</evidence>
<name>A0A9Q0LK26_ANAIG</name>
<dbReference type="Proteomes" id="UP001149090">
    <property type="component" value="Unassembled WGS sequence"/>
</dbReference>
<protein>
    <submittedName>
        <fullName evidence="2">Uncharacterized protein</fullName>
    </submittedName>
</protein>
<evidence type="ECO:0000313" key="2">
    <source>
        <dbReference type="EMBL" id="KAJ5074086.1"/>
    </source>
</evidence>
<feature type="transmembrane region" description="Helical" evidence="1">
    <location>
        <begin position="211"/>
        <end position="232"/>
    </location>
</feature>
<comment type="caution">
    <text evidence="2">The sequence shown here is derived from an EMBL/GenBank/DDBJ whole genome shotgun (WGS) entry which is preliminary data.</text>
</comment>
<organism evidence="2 3">
    <name type="scientific">Anaeramoeba ignava</name>
    <name type="common">Anaerobic marine amoeba</name>
    <dbReference type="NCBI Taxonomy" id="1746090"/>
    <lineage>
        <taxon>Eukaryota</taxon>
        <taxon>Metamonada</taxon>
        <taxon>Anaeramoebidae</taxon>
        <taxon>Anaeramoeba</taxon>
    </lineage>
</organism>
<reference evidence="2" key="1">
    <citation type="submission" date="2022-10" db="EMBL/GenBank/DDBJ databases">
        <title>Novel sulphate-reducing endosymbionts in the free-living metamonad Anaeramoeba.</title>
        <authorList>
            <person name="Jerlstrom-Hultqvist J."/>
            <person name="Cepicka I."/>
            <person name="Gallot-Lavallee L."/>
            <person name="Salas-Leiva D."/>
            <person name="Curtis B.A."/>
            <person name="Zahonova K."/>
            <person name="Pipaliya S."/>
            <person name="Dacks J."/>
            <person name="Roger A.J."/>
        </authorList>
    </citation>
    <scope>NUCLEOTIDE SEQUENCE</scope>
    <source>
        <strain evidence="2">BMAN</strain>
    </source>
</reference>